<accession>A0A955HXI0</accession>
<dbReference type="EMBL" id="JAGQLM010000031">
    <property type="protein sequence ID" value="MCA9374850.1"/>
    <property type="molecule type" value="Genomic_DNA"/>
</dbReference>
<feature type="transmembrane region" description="Helical" evidence="1">
    <location>
        <begin position="93"/>
        <end position="115"/>
    </location>
</feature>
<protein>
    <recommendedName>
        <fullName evidence="4">DUF304 domain-containing protein</fullName>
    </recommendedName>
</protein>
<feature type="transmembrane region" description="Helical" evidence="1">
    <location>
        <begin position="60"/>
        <end position="81"/>
    </location>
</feature>
<evidence type="ECO:0000313" key="3">
    <source>
        <dbReference type="Proteomes" id="UP000748332"/>
    </source>
</evidence>
<keyword evidence="1" id="KW-0472">Membrane</keyword>
<evidence type="ECO:0008006" key="4">
    <source>
        <dbReference type="Google" id="ProtNLM"/>
    </source>
</evidence>
<dbReference type="Proteomes" id="UP000748332">
    <property type="component" value="Unassembled WGS sequence"/>
</dbReference>
<name>A0A955HXI0_9BACT</name>
<proteinExistence type="predicted"/>
<dbReference type="AlphaFoldDB" id="A0A955HXI0"/>
<evidence type="ECO:0000313" key="2">
    <source>
        <dbReference type="EMBL" id="MCA9374850.1"/>
    </source>
</evidence>
<keyword evidence="1" id="KW-0812">Transmembrane</keyword>
<sequence length="196" mass="21973">MDKIPKKFQKVTKSFMDRISSDAGKSGIRAFCAFPQGVHFSGRNDDETIVLMVRRDIATLIPQAILVFVFLASPLVFTAVLRSLDFGDASVTSLILSSSLIFILLAITVAVDTFLKWFYTVNIITDERVVDVDFSNVMYHSYNDAQLEKIEDVTHKVSGLLGALFDYGTVYIQTAGLVHRENSNSKISLDREMFKM</sequence>
<comment type="caution">
    <text evidence="2">The sequence shown here is derived from an EMBL/GenBank/DDBJ whole genome shotgun (WGS) entry which is preliminary data.</text>
</comment>
<reference evidence="2" key="2">
    <citation type="journal article" date="2021" name="Microbiome">
        <title>Successional dynamics and alternative stable states in a saline activated sludge microbial community over 9 years.</title>
        <authorList>
            <person name="Wang Y."/>
            <person name="Ye J."/>
            <person name="Ju F."/>
            <person name="Liu L."/>
            <person name="Boyd J.A."/>
            <person name="Deng Y."/>
            <person name="Parks D.H."/>
            <person name="Jiang X."/>
            <person name="Yin X."/>
            <person name="Woodcroft B.J."/>
            <person name="Tyson G.W."/>
            <person name="Hugenholtz P."/>
            <person name="Polz M.F."/>
            <person name="Zhang T."/>
        </authorList>
    </citation>
    <scope>NUCLEOTIDE SEQUENCE</scope>
    <source>
        <strain evidence="2">HKST-UBA16</strain>
    </source>
</reference>
<reference evidence="2" key="1">
    <citation type="submission" date="2020-04" db="EMBL/GenBank/DDBJ databases">
        <authorList>
            <person name="Zhang T."/>
        </authorList>
    </citation>
    <scope>NUCLEOTIDE SEQUENCE</scope>
    <source>
        <strain evidence="2">HKST-UBA16</strain>
    </source>
</reference>
<keyword evidence="1" id="KW-1133">Transmembrane helix</keyword>
<evidence type="ECO:0000256" key="1">
    <source>
        <dbReference type="SAM" id="Phobius"/>
    </source>
</evidence>
<organism evidence="2 3">
    <name type="scientific">Candidatus Dojkabacteria bacterium</name>
    <dbReference type="NCBI Taxonomy" id="2099670"/>
    <lineage>
        <taxon>Bacteria</taxon>
        <taxon>Candidatus Dojkabacteria</taxon>
    </lineage>
</organism>
<gene>
    <name evidence="2" type="ORF">KC622_00805</name>
</gene>